<evidence type="ECO:0000256" key="2">
    <source>
        <dbReference type="ARBA" id="ARBA00022704"/>
    </source>
</evidence>
<dbReference type="InterPro" id="IPR036331">
    <property type="entry name" value="Chagasin-like_sf"/>
</dbReference>
<dbReference type="AlphaFoldDB" id="X1KYD9"/>
<keyword evidence="2" id="KW-0789">Thiol protease inhibitor</keyword>
<evidence type="ECO:0000313" key="4">
    <source>
        <dbReference type="EMBL" id="GAI11743.1"/>
    </source>
</evidence>
<sequence>MKRVKWYLVLLLVGILLFVGGCTEEDIPTPPTVPVGSTGYSDVSIPIGQFQLQPHVDVVMSTVLGGELTITLGSNPTTGYQWSEDAEISDETIIRQVSHEFVGPGIDEPPGTSGEDVWIFKGLKRGTTTLLLEYSRSWTGAGLWAVTITATIR</sequence>
<feature type="domain" description="Proteinase inhibitor I42 chagasin" evidence="3">
    <location>
        <begin position="65"/>
        <end position="151"/>
    </location>
</feature>
<accession>X1KYD9</accession>
<dbReference type="PROSITE" id="PS51257">
    <property type="entry name" value="PROKAR_LIPOPROTEIN"/>
    <property type="match status" value="1"/>
</dbReference>
<keyword evidence="1" id="KW-0646">Protease inhibitor</keyword>
<dbReference type="SUPFAM" id="SSF141066">
    <property type="entry name" value="ICP-like"/>
    <property type="match status" value="1"/>
</dbReference>
<gene>
    <name evidence="4" type="ORF">S06H3_18005</name>
</gene>
<dbReference type="Pfam" id="PF09394">
    <property type="entry name" value="Inhibitor_I42"/>
    <property type="match status" value="1"/>
</dbReference>
<name>X1KYD9_9ZZZZ</name>
<protein>
    <recommendedName>
        <fullName evidence="3">Proteinase inhibitor I42 chagasin domain-containing protein</fullName>
    </recommendedName>
</protein>
<evidence type="ECO:0000259" key="3">
    <source>
        <dbReference type="Pfam" id="PF09394"/>
    </source>
</evidence>
<dbReference type="InterPro" id="IPR018990">
    <property type="entry name" value="Prot_inh_I42_chagasin"/>
</dbReference>
<reference evidence="4" key="1">
    <citation type="journal article" date="2014" name="Front. Microbiol.">
        <title>High frequency of phylogenetically diverse reductive dehalogenase-homologous genes in deep subseafloor sedimentary metagenomes.</title>
        <authorList>
            <person name="Kawai M."/>
            <person name="Futagami T."/>
            <person name="Toyoda A."/>
            <person name="Takaki Y."/>
            <person name="Nishi S."/>
            <person name="Hori S."/>
            <person name="Arai W."/>
            <person name="Tsubouchi T."/>
            <person name="Morono Y."/>
            <person name="Uchiyama I."/>
            <person name="Ito T."/>
            <person name="Fujiyama A."/>
            <person name="Inagaki F."/>
            <person name="Takami H."/>
        </authorList>
    </citation>
    <scope>NUCLEOTIDE SEQUENCE</scope>
    <source>
        <strain evidence="4">Expedition CK06-06</strain>
    </source>
</reference>
<proteinExistence type="predicted"/>
<dbReference type="GO" id="GO:0004869">
    <property type="term" value="F:cysteine-type endopeptidase inhibitor activity"/>
    <property type="evidence" value="ECO:0007669"/>
    <property type="project" value="UniProtKB-KW"/>
</dbReference>
<dbReference type="Gene3D" id="2.60.40.2020">
    <property type="match status" value="1"/>
</dbReference>
<organism evidence="4">
    <name type="scientific">marine sediment metagenome</name>
    <dbReference type="NCBI Taxonomy" id="412755"/>
    <lineage>
        <taxon>unclassified sequences</taxon>
        <taxon>metagenomes</taxon>
        <taxon>ecological metagenomes</taxon>
    </lineage>
</organism>
<dbReference type="EMBL" id="BARV01009061">
    <property type="protein sequence ID" value="GAI11743.1"/>
    <property type="molecule type" value="Genomic_DNA"/>
</dbReference>
<evidence type="ECO:0000256" key="1">
    <source>
        <dbReference type="ARBA" id="ARBA00022690"/>
    </source>
</evidence>
<comment type="caution">
    <text evidence="4">The sequence shown here is derived from an EMBL/GenBank/DDBJ whole genome shotgun (WGS) entry which is preliminary data.</text>
</comment>